<evidence type="ECO:0000259" key="1">
    <source>
        <dbReference type="Pfam" id="PF02589"/>
    </source>
</evidence>
<evidence type="ECO:0000313" key="2">
    <source>
        <dbReference type="EMBL" id="ABB38641.1"/>
    </source>
</evidence>
<reference evidence="2 3" key="1">
    <citation type="journal article" date="2011" name="J. Bacteriol.">
        <title>Complete genome sequence and updated annotation of Desulfovibrio alaskensis G20.</title>
        <authorList>
            <person name="Hauser L.J."/>
            <person name="Land M.L."/>
            <person name="Brown S.D."/>
            <person name="Larimer F."/>
            <person name="Keller K.L."/>
            <person name="Rapp-Giles B.J."/>
            <person name="Price M.N."/>
            <person name="Lin M."/>
            <person name="Bruce D.C."/>
            <person name="Detter J.C."/>
            <person name="Tapia R."/>
            <person name="Han C.S."/>
            <person name="Goodwin L.A."/>
            <person name="Cheng J.F."/>
            <person name="Pitluck S."/>
            <person name="Copeland A."/>
            <person name="Lucas S."/>
            <person name="Nolan M."/>
            <person name="Lapidus A.L."/>
            <person name="Palumbo A.V."/>
            <person name="Wall J.D."/>
        </authorList>
    </citation>
    <scope>NUCLEOTIDE SEQUENCE [LARGE SCALE GENOMIC DNA]</scope>
    <source>
        <strain evidence="3">ATCC BAA 1058 / DSM 17464 / G20</strain>
    </source>
</reference>
<dbReference type="eggNOG" id="COG1556">
    <property type="taxonomic scope" value="Bacteria"/>
</dbReference>
<sequence>MSSQAREHILERLYKSAGSVAAPAPSTDWEPPVFTEKEKEERFVRLLETMKAEVVSVKKKELFTTLRRLLAEKNITRLAYGAGSKLAKQLEASWKQSKSTTGLVAVSGSAEAFRDELFSIEAGITSSLGGIADTGAIILWPDKHEPRLLSLVPPLHIVIVDKNQLFSSFSEAMAAQNWAGQMPTNALLVSGPSKTADIELILQFGVHGPKELLVLLTD</sequence>
<feature type="domain" description="LUD" evidence="1">
    <location>
        <begin position="41"/>
        <end position="216"/>
    </location>
</feature>
<dbReference type="STRING" id="207559.Dde_1844"/>
<dbReference type="RefSeq" id="WP_011367768.1">
    <property type="nucleotide sequence ID" value="NC_007519.1"/>
</dbReference>
<dbReference type="Gene3D" id="3.40.50.10420">
    <property type="entry name" value="NagB/RpiA/CoA transferase-like"/>
    <property type="match status" value="1"/>
</dbReference>
<organism evidence="2 3">
    <name type="scientific">Oleidesulfovibrio alaskensis (strain ATCC BAA-1058 / DSM 17464 / G20)</name>
    <name type="common">Desulfovibrio alaskensis</name>
    <dbReference type="NCBI Taxonomy" id="207559"/>
    <lineage>
        <taxon>Bacteria</taxon>
        <taxon>Pseudomonadati</taxon>
        <taxon>Thermodesulfobacteriota</taxon>
        <taxon>Desulfovibrionia</taxon>
        <taxon>Desulfovibrionales</taxon>
        <taxon>Desulfovibrionaceae</taxon>
        <taxon>Oleidesulfovibrio</taxon>
    </lineage>
</organism>
<dbReference type="KEGG" id="dde:Dde_1844"/>
<dbReference type="Proteomes" id="UP000002710">
    <property type="component" value="Chromosome"/>
</dbReference>
<keyword evidence="3" id="KW-1185">Reference proteome</keyword>
<dbReference type="SUPFAM" id="SSF100950">
    <property type="entry name" value="NagB/RpiA/CoA transferase-like"/>
    <property type="match status" value="1"/>
</dbReference>
<name>Q310K5_OLEA2</name>
<dbReference type="EMBL" id="CP000112">
    <property type="protein sequence ID" value="ABB38641.1"/>
    <property type="molecule type" value="Genomic_DNA"/>
</dbReference>
<accession>Q310K5</accession>
<gene>
    <name evidence="2" type="ordered locus">Dde_1844</name>
</gene>
<dbReference type="InterPro" id="IPR024185">
    <property type="entry name" value="FTHF_cligase-like_sf"/>
</dbReference>
<dbReference type="InterPro" id="IPR037171">
    <property type="entry name" value="NagB/RpiA_transferase-like"/>
</dbReference>
<dbReference type="AlphaFoldDB" id="Q310K5"/>
<proteinExistence type="predicted"/>
<dbReference type="PANTHER" id="PTHR43682:SF1">
    <property type="entry name" value="LACTATE UTILIZATION PROTEIN C"/>
    <property type="match status" value="1"/>
</dbReference>
<protein>
    <submittedName>
        <fullName evidence="2">Lactate utilization protein B/C</fullName>
    </submittedName>
</protein>
<dbReference type="HOGENOM" id="CLU_090664_1_2_7"/>
<dbReference type="InterPro" id="IPR003741">
    <property type="entry name" value="LUD_dom"/>
</dbReference>
<dbReference type="PANTHER" id="PTHR43682">
    <property type="entry name" value="LACTATE UTILIZATION PROTEIN C"/>
    <property type="match status" value="1"/>
</dbReference>
<evidence type="ECO:0000313" key="3">
    <source>
        <dbReference type="Proteomes" id="UP000002710"/>
    </source>
</evidence>
<dbReference type="Pfam" id="PF02589">
    <property type="entry name" value="LUD_dom"/>
    <property type="match status" value="1"/>
</dbReference>